<dbReference type="AlphaFoldDB" id="A0A2P2DIQ9"/>
<feature type="domain" description="DUF6883" evidence="1">
    <location>
        <begin position="358"/>
        <end position="458"/>
    </location>
</feature>
<sequence length="466" mass="53952">MPTEVDEGNPWEYNFYTKDSQIKNPDKGVRLKEEYTLLMRWMKGIQKSLEKEWRIAFNSRKKDSAYWEERSKTFSNLYESVFSEWESRWESISKNAFKQGTSLAHETFASSQVIRDFKNDSRLLNKMTLLDRPFTDPKVIDSLLRDTLGYLRYALDGAEEKTTKILRITQQTLLEDDKLNQSIAKGLIEKNTWEAAKENLQKDFEKALKDSGISDGKFIEINGRNYHLDSYAETLARTRIREAQTAGVQRYAEESGQDLVRVSDHSTLTEKCEKFEGKIFSISGGSSKYPKLEMWTPFHPNCLHVITVYIDVVSIFGYDPYNGARNSSSALSDLRREELREQVEWMENERKKPPEFVPDRSKANISQPKLNYLLTDSGKSGLFKNEFGFSENNLGELEDSIRSSLEKKVSKVLITEDGIKYIVDTPIRNPNNDNRMLTIVWIKDNKSSLPRFITARPAKKKKEGNQ</sequence>
<dbReference type="InterPro" id="IPR009319">
    <property type="entry name" value="Phage_A118_VSP1"/>
</dbReference>
<accession>A0A2P2DIQ9</accession>
<evidence type="ECO:0000259" key="1">
    <source>
        <dbReference type="Pfam" id="PF21814"/>
    </source>
</evidence>
<protein>
    <submittedName>
        <fullName evidence="2">Phage minor capsid protein 2 domain protein</fullName>
    </submittedName>
</protein>
<dbReference type="Pfam" id="PF21814">
    <property type="entry name" value="DUF6883"/>
    <property type="match status" value="1"/>
</dbReference>
<dbReference type="Proteomes" id="UP000245206">
    <property type="component" value="Unassembled WGS sequence"/>
</dbReference>
<gene>
    <name evidence="2" type="ORF">LPTSP2_37980</name>
</gene>
<dbReference type="OrthoDB" id="9765386at2"/>
<dbReference type="InterPro" id="IPR049250">
    <property type="entry name" value="DUF6883"/>
</dbReference>
<proteinExistence type="predicted"/>
<keyword evidence="3" id="KW-1185">Reference proteome</keyword>
<dbReference type="GO" id="GO:0005198">
    <property type="term" value="F:structural molecule activity"/>
    <property type="evidence" value="ECO:0007669"/>
    <property type="project" value="InterPro"/>
</dbReference>
<name>A0A2P2DIQ9_9LEPT</name>
<reference evidence="3" key="1">
    <citation type="journal article" date="2019" name="Microbiol. Immunol.">
        <title>Molecular and phenotypic characterization of Leptospira johnsonii sp. nov., Leptospira ellinghausenii sp. nov. and Leptospira ryugenii sp. nov. isolated from soil and water in Japan.</title>
        <authorList>
            <person name="Masuzawa T."/>
            <person name="Saito M."/>
            <person name="Nakao R."/>
            <person name="Nikaido Y."/>
            <person name="Matsumoto M."/>
            <person name="Ogawa M."/>
            <person name="Yokoyama M."/>
            <person name="Hidaka Y."/>
            <person name="Tomita J."/>
            <person name="Sakakibara K."/>
            <person name="Suzuki K."/>
            <person name="Yasuda S."/>
            <person name="Sato H."/>
            <person name="Yamaguchi M."/>
            <person name="Yoshida S.I."/>
            <person name="Koizumi N."/>
            <person name="Kawamura Y."/>
        </authorList>
    </citation>
    <scope>NUCLEOTIDE SEQUENCE [LARGE SCALE GENOMIC DNA]</scope>
    <source>
        <strain evidence="3">E18</strain>
    </source>
</reference>
<evidence type="ECO:0000313" key="2">
    <source>
        <dbReference type="EMBL" id="GBF44495.1"/>
    </source>
</evidence>
<comment type="caution">
    <text evidence="2">The sequence shown here is derived from an EMBL/GenBank/DDBJ whole genome shotgun (WGS) entry which is preliminary data.</text>
</comment>
<evidence type="ECO:0000313" key="3">
    <source>
        <dbReference type="Proteomes" id="UP000245206"/>
    </source>
</evidence>
<dbReference type="RefSeq" id="WP_108961467.1">
    <property type="nucleotide sequence ID" value="NZ_BFAZ01000013.1"/>
</dbReference>
<dbReference type="Pfam" id="PF06152">
    <property type="entry name" value="Phage_min_cap2"/>
    <property type="match status" value="1"/>
</dbReference>
<dbReference type="EMBL" id="BFAZ01000013">
    <property type="protein sequence ID" value="GBF44495.1"/>
    <property type="molecule type" value="Genomic_DNA"/>
</dbReference>
<organism evidence="2 3">
    <name type="scientific">Leptospira ellinghausenii</name>
    <dbReference type="NCBI Taxonomy" id="1917822"/>
    <lineage>
        <taxon>Bacteria</taxon>
        <taxon>Pseudomonadati</taxon>
        <taxon>Spirochaetota</taxon>
        <taxon>Spirochaetia</taxon>
        <taxon>Leptospirales</taxon>
        <taxon>Leptospiraceae</taxon>
        <taxon>Leptospira</taxon>
    </lineage>
</organism>